<keyword evidence="2" id="KW-0812">Transmembrane</keyword>
<feature type="transmembrane region" description="Helical" evidence="2">
    <location>
        <begin position="30"/>
        <end position="49"/>
    </location>
</feature>
<gene>
    <name evidence="3" type="ORF">ACA1_063540</name>
</gene>
<evidence type="ECO:0000256" key="2">
    <source>
        <dbReference type="SAM" id="Phobius"/>
    </source>
</evidence>
<keyword evidence="2" id="KW-0472">Membrane</keyword>
<feature type="region of interest" description="Disordered" evidence="1">
    <location>
        <begin position="279"/>
        <end position="309"/>
    </location>
</feature>
<evidence type="ECO:0000256" key="1">
    <source>
        <dbReference type="SAM" id="MobiDB-lite"/>
    </source>
</evidence>
<dbReference type="RefSeq" id="XP_004339603.1">
    <property type="nucleotide sequence ID" value="XM_004339555.1"/>
</dbReference>
<dbReference type="KEGG" id="acan:ACA1_063540"/>
<evidence type="ECO:0000313" key="4">
    <source>
        <dbReference type="Proteomes" id="UP000011083"/>
    </source>
</evidence>
<protein>
    <submittedName>
        <fullName evidence="3">Uncharacterized protein</fullName>
    </submittedName>
</protein>
<feature type="transmembrane region" description="Helical" evidence="2">
    <location>
        <begin position="84"/>
        <end position="110"/>
    </location>
</feature>
<evidence type="ECO:0000313" key="3">
    <source>
        <dbReference type="EMBL" id="ELR17590.1"/>
    </source>
</evidence>
<reference evidence="3 4" key="1">
    <citation type="journal article" date="2013" name="Genome Biol.">
        <title>Genome of Acanthamoeba castellanii highlights extensive lateral gene transfer and early evolution of tyrosine kinase signaling.</title>
        <authorList>
            <person name="Clarke M."/>
            <person name="Lohan A.J."/>
            <person name="Liu B."/>
            <person name="Lagkouvardos I."/>
            <person name="Roy S."/>
            <person name="Zafar N."/>
            <person name="Bertelli C."/>
            <person name="Schilde C."/>
            <person name="Kianianmomeni A."/>
            <person name="Burglin T.R."/>
            <person name="Frech C."/>
            <person name="Turcotte B."/>
            <person name="Kopec K.O."/>
            <person name="Synnott J.M."/>
            <person name="Choo C."/>
            <person name="Paponov I."/>
            <person name="Finkler A."/>
            <person name="Soon Heng Tan C."/>
            <person name="Hutchins A.P."/>
            <person name="Weinmeier T."/>
            <person name="Rattei T."/>
            <person name="Chu J.S."/>
            <person name="Gimenez G."/>
            <person name="Irimia M."/>
            <person name="Rigden D.J."/>
            <person name="Fitzpatrick D.A."/>
            <person name="Lorenzo-Morales J."/>
            <person name="Bateman A."/>
            <person name="Chiu C.H."/>
            <person name="Tang P."/>
            <person name="Hegemann P."/>
            <person name="Fromm H."/>
            <person name="Raoult D."/>
            <person name="Greub G."/>
            <person name="Miranda-Saavedra D."/>
            <person name="Chen N."/>
            <person name="Nash P."/>
            <person name="Ginger M.L."/>
            <person name="Horn M."/>
            <person name="Schaap P."/>
            <person name="Caler L."/>
            <person name="Loftus B."/>
        </authorList>
    </citation>
    <scope>NUCLEOTIDE SEQUENCE [LARGE SCALE GENOMIC DNA]</scope>
    <source>
        <strain evidence="3 4">Neff</strain>
    </source>
</reference>
<sequence length="309" mass="32904">MGRIIDRMQGGLHTIQGFADRRDTKKKVNALYVLTIFIAGLSLVSAIWMLVELSILSFVFDLIVAGLGLLGFHATRHRQRSLLLVYVLGMSVVVGLGLLGLVLFILFSVFSFSVEVAYLVLSLVLIGIQGSSVILAYSLSKDLDPKRVATMGAPHDGSAMEAGEQEFAFDAAGNMYHPDSMMVNAGASAVPPPVYHQQPPTTTPLGGNMPVYDPATGTYGGYAGYNPYAPQMAAYPPQYAYPPQAMPYASQPLPAVSPAPSATTPAGEVFNFATFPEPQAAAQPQAATYTIDDDEFDPFQEQSAGGSAQ</sequence>
<feature type="transmembrane region" description="Helical" evidence="2">
    <location>
        <begin position="116"/>
        <end position="137"/>
    </location>
</feature>
<feature type="compositionally biased region" description="Polar residues" evidence="1">
    <location>
        <begin position="300"/>
        <end position="309"/>
    </location>
</feature>
<accession>L8GX91</accession>
<keyword evidence="4" id="KW-1185">Reference proteome</keyword>
<proteinExistence type="predicted"/>
<organism evidence="3 4">
    <name type="scientific">Acanthamoeba castellanii (strain ATCC 30010 / Neff)</name>
    <dbReference type="NCBI Taxonomy" id="1257118"/>
    <lineage>
        <taxon>Eukaryota</taxon>
        <taxon>Amoebozoa</taxon>
        <taxon>Discosea</taxon>
        <taxon>Longamoebia</taxon>
        <taxon>Centramoebida</taxon>
        <taxon>Acanthamoebidae</taxon>
        <taxon>Acanthamoeba</taxon>
    </lineage>
</organism>
<name>L8GX91_ACACF</name>
<dbReference type="AlphaFoldDB" id="L8GX91"/>
<dbReference type="Proteomes" id="UP000011083">
    <property type="component" value="Unassembled WGS sequence"/>
</dbReference>
<dbReference type="VEuPathDB" id="AmoebaDB:ACA1_063540"/>
<dbReference type="GeneID" id="14918301"/>
<keyword evidence="2" id="KW-1133">Transmembrane helix</keyword>
<dbReference type="EMBL" id="KB007974">
    <property type="protein sequence ID" value="ELR17590.1"/>
    <property type="molecule type" value="Genomic_DNA"/>
</dbReference>
<feature type="transmembrane region" description="Helical" evidence="2">
    <location>
        <begin position="55"/>
        <end position="72"/>
    </location>
</feature>